<keyword evidence="1" id="KW-0472">Membrane</keyword>
<reference evidence="2 3" key="1">
    <citation type="journal article" date="2022" name="bioRxiv">
        <title>Genomics of Preaxostyla Flagellates Illuminates Evolutionary Transitions and the Path Towards Mitochondrial Loss.</title>
        <authorList>
            <person name="Novak L.V.F."/>
            <person name="Treitli S.C."/>
            <person name="Pyrih J."/>
            <person name="Halakuc P."/>
            <person name="Pipaliya S.V."/>
            <person name="Vacek V."/>
            <person name="Brzon O."/>
            <person name="Soukal P."/>
            <person name="Eme L."/>
            <person name="Dacks J.B."/>
            <person name="Karnkowska A."/>
            <person name="Elias M."/>
            <person name="Hampl V."/>
        </authorList>
    </citation>
    <scope>NUCLEOTIDE SEQUENCE [LARGE SCALE GENOMIC DNA]</scope>
    <source>
        <strain evidence="2">NAU3</strain>
        <tissue evidence="2">Gut</tissue>
    </source>
</reference>
<sequence length="547" mass="59427">MILSLLVVFSRVHSQSINLQDVLNEHADDVTDIELQGESYFARELPLLNRNLTFFNKKMINVTLDVSGCDVAAFSLEHSSLTLQSLSIKLSSEAAFATAKQDSILNLIFCNLGAANFTFPLLLGTNSQLILKSARLEVTSMFSSFIEGPADTIDPHLSLVVDQIYFWFQTIEAQKPLLAGPEVQNVTVSNCSFNEIHCEEDGPLPTEAVKGVANRSVVIKSSFIHHVDAALSGVLVYGMQASYLTLEDVRYYTGTNAVRFSKNVAFSDSIEVRIDSSIILTQNATTFWPNGGFLYLPHDKVHINMSHTEIRSSHAPNGNGGAIFTMGRSTITIDNCEFQRVSAGKSGGFMYAGKNLDTVTLNALTVSNSTASENGGFLYANSVKSFQVNDNTFSACHASKQGGVIFFQESDDSTINFSNVTFKENKADSNMGQDVLVSYKSASKYNVKKKNFGNCTSSTKGHKVTLLPKVRHAEWTDTVGQKVKSIIAGVVVGVCVFVAACIALICVCCCCGCCVACGCGRKKADAYQHVESQPISNSAPPQQYQIQ</sequence>
<proteinExistence type="predicted"/>
<feature type="transmembrane region" description="Helical" evidence="1">
    <location>
        <begin position="486"/>
        <end position="519"/>
    </location>
</feature>
<evidence type="ECO:0000313" key="2">
    <source>
        <dbReference type="EMBL" id="KAK2960146.1"/>
    </source>
</evidence>
<dbReference type="EMBL" id="JARBJD010000025">
    <property type="protein sequence ID" value="KAK2960146.1"/>
    <property type="molecule type" value="Genomic_DNA"/>
</dbReference>
<organism evidence="2 3">
    <name type="scientific">Blattamonas nauphoetae</name>
    <dbReference type="NCBI Taxonomy" id="2049346"/>
    <lineage>
        <taxon>Eukaryota</taxon>
        <taxon>Metamonada</taxon>
        <taxon>Preaxostyla</taxon>
        <taxon>Oxymonadida</taxon>
        <taxon>Blattamonas</taxon>
    </lineage>
</organism>
<keyword evidence="1" id="KW-1133">Transmembrane helix</keyword>
<accession>A0ABQ9Y8P8</accession>
<evidence type="ECO:0000313" key="3">
    <source>
        <dbReference type="Proteomes" id="UP001281761"/>
    </source>
</evidence>
<evidence type="ECO:0008006" key="4">
    <source>
        <dbReference type="Google" id="ProtNLM"/>
    </source>
</evidence>
<dbReference type="Proteomes" id="UP001281761">
    <property type="component" value="Unassembled WGS sequence"/>
</dbReference>
<dbReference type="InterPro" id="IPR012332">
    <property type="entry name" value="Autotransporter_pectin_lyase_C"/>
</dbReference>
<dbReference type="SUPFAM" id="SSF51126">
    <property type="entry name" value="Pectin lyase-like"/>
    <property type="match status" value="1"/>
</dbReference>
<keyword evidence="3" id="KW-1185">Reference proteome</keyword>
<protein>
    <recommendedName>
        <fullName evidence="4">Right handed beta helix domain-containing protein</fullName>
    </recommendedName>
</protein>
<evidence type="ECO:0000256" key="1">
    <source>
        <dbReference type="SAM" id="Phobius"/>
    </source>
</evidence>
<comment type="caution">
    <text evidence="2">The sequence shown here is derived from an EMBL/GenBank/DDBJ whole genome shotgun (WGS) entry which is preliminary data.</text>
</comment>
<name>A0ABQ9Y8P8_9EUKA</name>
<dbReference type="Gene3D" id="2.160.20.20">
    <property type="match status" value="1"/>
</dbReference>
<keyword evidence="1" id="KW-0812">Transmembrane</keyword>
<dbReference type="InterPro" id="IPR011050">
    <property type="entry name" value="Pectin_lyase_fold/virulence"/>
</dbReference>
<gene>
    <name evidence="2" type="ORF">BLNAU_5029</name>
</gene>